<dbReference type="InterPro" id="IPR023772">
    <property type="entry name" value="DNA-bd_HTH_TetR-type_CS"/>
</dbReference>
<evidence type="ECO:0000313" key="6">
    <source>
        <dbReference type="Proteomes" id="UP000281813"/>
    </source>
</evidence>
<dbReference type="PANTHER" id="PTHR43479:SF11">
    <property type="entry name" value="ACREF_ENVCD OPERON REPRESSOR-RELATED"/>
    <property type="match status" value="1"/>
</dbReference>
<dbReference type="PANTHER" id="PTHR43479">
    <property type="entry name" value="ACREF/ENVCD OPERON REPRESSOR-RELATED"/>
    <property type="match status" value="1"/>
</dbReference>
<dbReference type="SUPFAM" id="SSF48498">
    <property type="entry name" value="Tetracyclin repressor-like, C-terminal domain"/>
    <property type="match status" value="1"/>
</dbReference>
<dbReference type="Proteomes" id="UP000281813">
    <property type="component" value="Unassembled WGS sequence"/>
</dbReference>
<name>A0A494Z2B1_9BACI</name>
<feature type="DNA-binding region" description="H-T-H motif" evidence="3">
    <location>
        <begin position="22"/>
        <end position="41"/>
    </location>
</feature>
<organism evidence="5 6">
    <name type="scientific">Oceanobacillus bengalensis</name>
    <dbReference type="NCBI Taxonomy" id="1435466"/>
    <lineage>
        <taxon>Bacteria</taxon>
        <taxon>Bacillati</taxon>
        <taxon>Bacillota</taxon>
        <taxon>Bacilli</taxon>
        <taxon>Bacillales</taxon>
        <taxon>Bacillaceae</taxon>
        <taxon>Oceanobacillus</taxon>
    </lineage>
</organism>
<proteinExistence type="predicted"/>
<protein>
    <submittedName>
        <fullName evidence="5">TetR/AcrR family transcriptional regulator</fullName>
    </submittedName>
</protein>
<dbReference type="GO" id="GO:0003677">
    <property type="term" value="F:DNA binding"/>
    <property type="evidence" value="ECO:0007669"/>
    <property type="project" value="UniProtKB-UniRule"/>
</dbReference>
<dbReference type="PRINTS" id="PR00455">
    <property type="entry name" value="HTHTETR"/>
</dbReference>
<evidence type="ECO:0000256" key="2">
    <source>
        <dbReference type="ARBA" id="ARBA00023125"/>
    </source>
</evidence>
<dbReference type="InterPro" id="IPR036271">
    <property type="entry name" value="Tet_transcr_reg_TetR-rel_C_sf"/>
</dbReference>
<dbReference type="AlphaFoldDB" id="A0A494Z2B1"/>
<dbReference type="Pfam" id="PF17932">
    <property type="entry name" value="TetR_C_24"/>
    <property type="match status" value="1"/>
</dbReference>
<feature type="domain" description="HTH tetR-type" evidence="4">
    <location>
        <begin position="1"/>
        <end position="59"/>
    </location>
</feature>
<evidence type="ECO:0000256" key="1">
    <source>
        <dbReference type="ARBA" id="ARBA00022491"/>
    </source>
</evidence>
<evidence type="ECO:0000313" key="5">
    <source>
        <dbReference type="EMBL" id="RKQ16623.1"/>
    </source>
</evidence>
<dbReference type="Gene3D" id="1.10.357.10">
    <property type="entry name" value="Tetracycline Repressor, domain 2"/>
    <property type="match status" value="1"/>
</dbReference>
<dbReference type="InterPro" id="IPR050624">
    <property type="entry name" value="HTH-type_Tx_Regulator"/>
</dbReference>
<dbReference type="PROSITE" id="PS50977">
    <property type="entry name" value="HTH_TETR_2"/>
    <property type="match status" value="1"/>
</dbReference>
<evidence type="ECO:0000256" key="3">
    <source>
        <dbReference type="PROSITE-ProRule" id="PRU00335"/>
    </source>
</evidence>
<dbReference type="InterPro" id="IPR009057">
    <property type="entry name" value="Homeodomain-like_sf"/>
</dbReference>
<accession>A0A494Z2B1</accession>
<dbReference type="Gene3D" id="1.10.10.60">
    <property type="entry name" value="Homeodomain-like"/>
    <property type="match status" value="1"/>
</dbReference>
<dbReference type="EMBL" id="RBZO01000008">
    <property type="protein sequence ID" value="RKQ16623.1"/>
    <property type="molecule type" value="Genomic_DNA"/>
</dbReference>
<evidence type="ECO:0000259" key="4">
    <source>
        <dbReference type="PROSITE" id="PS50977"/>
    </source>
</evidence>
<reference evidence="5 6" key="1">
    <citation type="journal article" date="2015" name="Antonie Van Leeuwenhoek">
        <title>Oceanobacillus bengalensis sp. nov., a bacterium isolated from seawater of the Bay of Bengal.</title>
        <authorList>
            <person name="Yongchang O."/>
            <person name="Xiang W."/>
            <person name="Wang G."/>
        </authorList>
    </citation>
    <scope>NUCLEOTIDE SEQUENCE [LARGE SCALE GENOMIC DNA]</scope>
    <source>
        <strain evidence="5 6">MCCC 1K00260</strain>
    </source>
</reference>
<comment type="caution">
    <text evidence="5">The sequence shown here is derived from an EMBL/GenBank/DDBJ whole genome shotgun (WGS) entry which is preliminary data.</text>
</comment>
<dbReference type="PROSITE" id="PS01081">
    <property type="entry name" value="HTH_TETR_1"/>
    <property type="match status" value="1"/>
</dbReference>
<gene>
    <name evidence="5" type="ORF">D8M05_07035</name>
</gene>
<sequence length="197" mass="23387">MRDKIINESIDLFDTKGFKETSIQDIVDNIGVTKGTFYYYFKSKQELLKDIHLSFIVDLLKRQEEIIGDSNKNNYDKLYDIIYLIISRIKTHGKSARITFREMRHVEEQHLVEIKRKREEFRLNLEKLLKEGITKGEFRNKVEPDILSFAILGMVNRSYFWYNPDGELSEEELVKSYNEILLNGLKNEEPYTQGILH</sequence>
<dbReference type="SUPFAM" id="SSF46689">
    <property type="entry name" value="Homeodomain-like"/>
    <property type="match status" value="1"/>
</dbReference>
<keyword evidence="6" id="KW-1185">Reference proteome</keyword>
<dbReference type="RefSeq" id="WP_121130052.1">
    <property type="nucleotide sequence ID" value="NZ_JBHUFK010000003.1"/>
</dbReference>
<keyword evidence="1" id="KW-0678">Repressor</keyword>
<dbReference type="InterPro" id="IPR001647">
    <property type="entry name" value="HTH_TetR"/>
</dbReference>
<dbReference type="InterPro" id="IPR041490">
    <property type="entry name" value="KstR2_TetR_C"/>
</dbReference>
<dbReference type="Pfam" id="PF00440">
    <property type="entry name" value="TetR_N"/>
    <property type="match status" value="1"/>
</dbReference>
<dbReference type="OrthoDB" id="9814200at2"/>
<keyword evidence="2 3" id="KW-0238">DNA-binding</keyword>